<dbReference type="Proteomes" id="UP000017048">
    <property type="component" value="Unassembled WGS sequence"/>
</dbReference>
<keyword evidence="5 8" id="KW-0560">Oxidoreductase</keyword>
<evidence type="ECO:0000313" key="10">
    <source>
        <dbReference type="Proteomes" id="UP000017048"/>
    </source>
</evidence>
<comment type="cofactor">
    <cofactor evidence="1">
        <name>heme</name>
        <dbReference type="ChEBI" id="CHEBI:30413"/>
    </cofactor>
</comment>
<dbReference type="InterPro" id="IPR001128">
    <property type="entry name" value="Cyt_P450"/>
</dbReference>
<dbReference type="EMBL" id="BAFO02000010">
    <property type="protein sequence ID" value="GAD82470.1"/>
    <property type="molecule type" value="Genomic_DNA"/>
</dbReference>
<keyword evidence="6 8" id="KW-0408">Iron</keyword>
<dbReference type="Gene3D" id="1.10.630.10">
    <property type="entry name" value="Cytochrome P450"/>
    <property type="match status" value="1"/>
</dbReference>
<dbReference type="PRINTS" id="PR00359">
    <property type="entry name" value="BP450"/>
</dbReference>
<evidence type="ECO:0000256" key="7">
    <source>
        <dbReference type="ARBA" id="ARBA00023033"/>
    </source>
</evidence>
<comment type="similarity">
    <text evidence="2 8">Belongs to the cytochrome P450 family.</text>
</comment>
<evidence type="ECO:0000256" key="6">
    <source>
        <dbReference type="ARBA" id="ARBA00023004"/>
    </source>
</evidence>
<dbReference type="eggNOG" id="COG2124">
    <property type="taxonomic scope" value="Bacteria"/>
</dbReference>
<dbReference type="SUPFAM" id="SSF48264">
    <property type="entry name" value="Cytochrome P450"/>
    <property type="match status" value="1"/>
</dbReference>
<reference evidence="9 10" key="1">
    <citation type="journal article" date="2014" name="BMC Genomics">
        <title>Genome based analysis of type-I polyketide synthase and nonribosomal peptide synthetase gene clusters in seven strains of five representative Nocardia species.</title>
        <authorList>
            <person name="Komaki H."/>
            <person name="Ichikawa N."/>
            <person name="Hosoyama A."/>
            <person name="Takahashi-Nakaguchi A."/>
            <person name="Matsuzawa T."/>
            <person name="Suzuki K."/>
            <person name="Fujita N."/>
            <person name="Gonoi T."/>
        </authorList>
    </citation>
    <scope>NUCLEOTIDE SEQUENCE [LARGE SCALE GENOMIC DNA]</scope>
    <source>
        <strain evidence="9 10">NBRC 15531</strain>
    </source>
</reference>
<name>U5E5S0_NOCAS</name>
<dbReference type="PROSITE" id="PS00086">
    <property type="entry name" value="CYTOCHROME_P450"/>
    <property type="match status" value="1"/>
</dbReference>
<evidence type="ECO:0000256" key="3">
    <source>
        <dbReference type="ARBA" id="ARBA00022617"/>
    </source>
</evidence>
<dbReference type="InterPro" id="IPR002397">
    <property type="entry name" value="Cyt_P450_B"/>
</dbReference>
<proteinExistence type="inferred from homology"/>
<protein>
    <submittedName>
        <fullName evidence="9">Cytochrome P450</fullName>
    </submittedName>
</protein>
<keyword evidence="7 8" id="KW-0503">Monooxygenase</keyword>
<keyword evidence="3 8" id="KW-0349">Heme</keyword>
<comment type="caution">
    <text evidence="9">The sequence shown here is derived from an EMBL/GenBank/DDBJ whole genome shotgun (WGS) entry which is preliminary data.</text>
</comment>
<dbReference type="AlphaFoldDB" id="U5E5S0"/>
<dbReference type="GO" id="GO:0005506">
    <property type="term" value="F:iron ion binding"/>
    <property type="evidence" value="ECO:0007669"/>
    <property type="project" value="InterPro"/>
</dbReference>
<evidence type="ECO:0000256" key="5">
    <source>
        <dbReference type="ARBA" id="ARBA00023002"/>
    </source>
</evidence>
<evidence type="ECO:0000256" key="4">
    <source>
        <dbReference type="ARBA" id="ARBA00022723"/>
    </source>
</evidence>
<keyword evidence="4 8" id="KW-0479">Metal-binding</keyword>
<evidence type="ECO:0000256" key="2">
    <source>
        <dbReference type="ARBA" id="ARBA00010617"/>
    </source>
</evidence>
<dbReference type="InterPro" id="IPR017972">
    <property type="entry name" value="Cyt_P450_CS"/>
</dbReference>
<dbReference type="Pfam" id="PF00067">
    <property type="entry name" value="p450"/>
    <property type="match status" value="2"/>
</dbReference>
<dbReference type="FunFam" id="1.10.630.10:FF:000018">
    <property type="entry name" value="Cytochrome P450 monooxygenase"/>
    <property type="match status" value="1"/>
</dbReference>
<dbReference type="STRING" id="1824.SAMN05444423_10562"/>
<dbReference type="CDD" id="cd11029">
    <property type="entry name" value="CYP107-like"/>
    <property type="match status" value="1"/>
</dbReference>
<dbReference type="PANTHER" id="PTHR46696:SF1">
    <property type="entry name" value="CYTOCHROME P450 YJIB-RELATED"/>
    <property type="match status" value="1"/>
</dbReference>
<accession>U5E5S0</accession>
<dbReference type="PRINTS" id="PR00385">
    <property type="entry name" value="P450"/>
</dbReference>
<evidence type="ECO:0000256" key="8">
    <source>
        <dbReference type="RuleBase" id="RU000461"/>
    </source>
</evidence>
<dbReference type="InterPro" id="IPR018247">
    <property type="entry name" value="EF_Hand_1_Ca_BS"/>
</dbReference>
<dbReference type="GO" id="GO:0020037">
    <property type="term" value="F:heme binding"/>
    <property type="evidence" value="ECO:0007669"/>
    <property type="project" value="InterPro"/>
</dbReference>
<dbReference type="GO" id="GO:0016705">
    <property type="term" value="F:oxidoreductase activity, acting on paired donors, with incorporation or reduction of molecular oxygen"/>
    <property type="evidence" value="ECO:0007669"/>
    <property type="project" value="InterPro"/>
</dbReference>
<keyword evidence="10" id="KW-1185">Reference proteome</keyword>
<evidence type="ECO:0000313" key="9">
    <source>
        <dbReference type="EMBL" id="GAD82470.1"/>
    </source>
</evidence>
<dbReference type="PANTHER" id="PTHR46696">
    <property type="entry name" value="P450, PUTATIVE (EUROFUNG)-RELATED"/>
    <property type="match status" value="1"/>
</dbReference>
<dbReference type="PROSITE" id="PS00018">
    <property type="entry name" value="EF_HAND_1"/>
    <property type="match status" value="1"/>
</dbReference>
<organism evidence="9 10">
    <name type="scientific">Nocardia asteroides NBRC 15531</name>
    <dbReference type="NCBI Taxonomy" id="1110697"/>
    <lineage>
        <taxon>Bacteria</taxon>
        <taxon>Bacillati</taxon>
        <taxon>Actinomycetota</taxon>
        <taxon>Actinomycetes</taxon>
        <taxon>Mycobacteriales</taxon>
        <taxon>Nocardiaceae</taxon>
        <taxon>Nocardia</taxon>
    </lineage>
</organism>
<sequence>MLGSGKHPVIERFMVESVTSRLVIDTTGKDIQGEIARIREQGPAALVELPGGVQAWSITDAALLEKLLIDPRVSKDAAQHWPPFVAGEIPPDWPLYLWVAVANMFTAYGADHRRLRRLVAPAFTARRTEAMRAQVERITADLLDALERTPAGEAVDLRELFAYPLPIQVISELMGVPESLGPGLRTCVDGIFDTTLTPEQSQANYLEMYRILGELVALRREQPGDDMTSLLISQRDEDEGGTLTEEELIGTLLLVISAGHETTVNLLDQAITALLTRPAVLDQVRSGAITWADLVEETLRFESPVAHLPLRYAVSDIEIDGVRIAQGEAILASYAGTSRDPKLHGETADEFDPTRANKSHMAFGYGAHHCLGAPLARLEALVSLPALFERFPAMSFAVPESELGSVPSFISNGHQHLPVHLRGA</sequence>
<gene>
    <name evidence="9" type="ORF">NCAST_10_00580</name>
</gene>
<dbReference type="GO" id="GO:0004497">
    <property type="term" value="F:monooxygenase activity"/>
    <property type="evidence" value="ECO:0007669"/>
    <property type="project" value="UniProtKB-KW"/>
</dbReference>
<dbReference type="InterPro" id="IPR036396">
    <property type="entry name" value="Cyt_P450_sf"/>
</dbReference>
<evidence type="ECO:0000256" key="1">
    <source>
        <dbReference type="ARBA" id="ARBA00001971"/>
    </source>
</evidence>